<dbReference type="EMBL" id="JAVIJP010000107">
    <property type="protein sequence ID" value="KAL3613894.1"/>
    <property type="molecule type" value="Genomic_DNA"/>
</dbReference>
<protein>
    <submittedName>
        <fullName evidence="1">Uncharacterized protein</fullName>
    </submittedName>
</protein>
<name>A0ABD3B9T7_9LAMI</name>
<organism evidence="1 2">
    <name type="scientific">Castilleja foliolosa</name>
    <dbReference type="NCBI Taxonomy" id="1961234"/>
    <lineage>
        <taxon>Eukaryota</taxon>
        <taxon>Viridiplantae</taxon>
        <taxon>Streptophyta</taxon>
        <taxon>Embryophyta</taxon>
        <taxon>Tracheophyta</taxon>
        <taxon>Spermatophyta</taxon>
        <taxon>Magnoliopsida</taxon>
        <taxon>eudicotyledons</taxon>
        <taxon>Gunneridae</taxon>
        <taxon>Pentapetalae</taxon>
        <taxon>asterids</taxon>
        <taxon>lamiids</taxon>
        <taxon>Lamiales</taxon>
        <taxon>Orobanchaceae</taxon>
        <taxon>Pedicularideae</taxon>
        <taxon>Castillejinae</taxon>
        <taxon>Castilleja</taxon>
    </lineage>
</organism>
<accession>A0ABD3B9T7</accession>
<sequence>MGLVSRYQHHYNFSYTEAPISADIGVQSKILVFKIQTRFIVQKKLDDAYEDEIIDT</sequence>
<keyword evidence="2" id="KW-1185">Reference proteome</keyword>
<reference evidence="2" key="1">
    <citation type="journal article" date="2024" name="IScience">
        <title>Strigolactones Initiate the Formation of Haustorium-like Structures in Castilleja.</title>
        <authorList>
            <person name="Buerger M."/>
            <person name="Peterson D."/>
            <person name="Chory J."/>
        </authorList>
    </citation>
    <scope>NUCLEOTIDE SEQUENCE [LARGE SCALE GENOMIC DNA]</scope>
</reference>
<dbReference type="AlphaFoldDB" id="A0ABD3B9T7"/>
<comment type="caution">
    <text evidence="1">The sequence shown here is derived from an EMBL/GenBank/DDBJ whole genome shotgun (WGS) entry which is preliminary data.</text>
</comment>
<evidence type="ECO:0000313" key="2">
    <source>
        <dbReference type="Proteomes" id="UP001632038"/>
    </source>
</evidence>
<gene>
    <name evidence="1" type="ORF">CASFOL_041968</name>
</gene>
<proteinExistence type="predicted"/>
<dbReference type="Proteomes" id="UP001632038">
    <property type="component" value="Unassembled WGS sequence"/>
</dbReference>
<evidence type="ECO:0000313" key="1">
    <source>
        <dbReference type="EMBL" id="KAL3613894.1"/>
    </source>
</evidence>